<dbReference type="Pfam" id="PF23238">
    <property type="entry name" value="DUF7068"/>
    <property type="match status" value="1"/>
</dbReference>
<dbReference type="PROSITE" id="PS50837">
    <property type="entry name" value="NACHT"/>
    <property type="match status" value="1"/>
</dbReference>
<dbReference type="InterPro" id="IPR016024">
    <property type="entry name" value="ARM-type_fold"/>
</dbReference>
<dbReference type="Gene3D" id="3.40.50.300">
    <property type="entry name" value="P-loop containing nucleotide triphosphate hydrolases"/>
    <property type="match status" value="1"/>
</dbReference>
<protein>
    <recommendedName>
        <fullName evidence="1">NACHT domain-containing protein</fullName>
    </recommendedName>
</protein>
<organism evidence="2 3">
    <name type="scientific">Trichoderma harzianum</name>
    <name type="common">Hypocrea lixii</name>
    <dbReference type="NCBI Taxonomy" id="5544"/>
    <lineage>
        <taxon>Eukaryota</taxon>
        <taxon>Fungi</taxon>
        <taxon>Dikarya</taxon>
        <taxon>Ascomycota</taxon>
        <taxon>Pezizomycotina</taxon>
        <taxon>Sordariomycetes</taxon>
        <taxon>Hypocreomycetidae</taxon>
        <taxon>Hypocreales</taxon>
        <taxon>Hypocreaceae</taxon>
        <taxon>Trichoderma</taxon>
    </lineage>
</organism>
<proteinExistence type="predicted"/>
<feature type="domain" description="NACHT" evidence="1">
    <location>
        <begin position="129"/>
        <end position="261"/>
    </location>
</feature>
<dbReference type="Gene3D" id="1.25.10.10">
    <property type="entry name" value="Leucine-rich Repeat Variant"/>
    <property type="match status" value="4"/>
</dbReference>
<dbReference type="PANTHER" id="PTHR46844:SF1">
    <property type="entry name" value="SLR5058 PROTEIN"/>
    <property type="match status" value="1"/>
</dbReference>
<dbReference type="SUPFAM" id="SSF52540">
    <property type="entry name" value="P-loop containing nucleoside triphosphate hydrolases"/>
    <property type="match status" value="1"/>
</dbReference>
<dbReference type="Pfam" id="PF12765">
    <property type="entry name" value="Cohesin_HEAT"/>
    <property type="match status" value="1"/>
</dbReference>
<dbReference type="SMART" id="SM00382">
    <property type="entry name" value="AAA"/>
    <property type="match status" value="1"/>
</dbReference>
<evidence type="ECO:0000259" key="1">
    <source>
        <dbReference type="PROSITE" id="PS50837"/>
    </source>
</evidence>
<dbReference type="OrthoDB" id="427518at2759"/>
<evidence type="ECO:0000313" key="2">
    <source>
        <dbReference type="EMBL" id="PNP52850.1"/>
    </source>
</evidence>
<accession>A0A2K0U501</accession>
<comment type="caution">
    <text evidence="2">The sequence shown here is derived from an EMBL/GenBank/DDBJ whole genome shotgun (WGS) entry which is preliminary data.</text>
</comment>
<dbReference type="InterPro" id="IPR027417">
    <property type="entry name" value="P-loop_NTPase"/>
</dbReference>
<gene>
    <name evidence="2" type="ORF">THARTR1_06691</name>
</gene>
<dbReference type="InterPro" id="IPR007111">
    <property type="entry name" value="NACHT_NTPase"/>
</dbReference>
<dbReference type="SUPFAM" id="SSF48371">
    <property type="entry name" value="ARM repeat"/>
    <property type="match status" value="1"/>
</dbReference>
<name>A0A2K0U501_TRIHA</name>
<dbReference type="InterPro" id="IPR026003">
    <property type="entry name" value="Cohesin_HEAT"/>
</dbReference>
<sequence>MMNKFEDPEDPGFKLVAGQIEKILQDIRTNSPLDDADAWIRNKHYTAERLKIERLSGDLLSMDQCYINLAVVEQRGQEASSSKEGNRMSSPFSLFHRQKVETPDKTIQVELATIFNQREGHDGNPVQSRRILIRGRAGVGKTTLCKKIVYEFIQGTWSEWNTLFDRILWVPLRNLKLKERHQIAGYNFEQLFAHEYFSQSSDKSELARELLKELERNSSKTLFLLDGLDEVSQDLGEGSMSVFLNELLKQPNIIVTSRPSGKMPLDIDLELETIGFYPDQVKDYIKKVFTDPKTAESDTETISKVQSFLQNHWLIQGLVRIPIQLDAFCYSWKDIHSDMLETMTALYQAIELSLWKKDILRLKKTHGQDPVAQDHIQDASRPKIEGFVKDEICFLESLAFTGLHDDVIEFEPKHLNRISDSIRNFLPDKAAPCLSFLRTSNPSSEGRNRSYHFIHLTFQEYFAARYFVRQWIAGEPLNCVNLGGSGKIDKAEPVECFQKHKYTARYDIMWRFVAGLLDSGKKELLFCPQKIEDFFQIIEEEPLDFLGPAHQRLVMHCLSEVSSDLPIRDGLEQRLSKWLLFECEFSRNSLSYLAREVEFPEKVLDIGFRETSDCGKGKIIRSLSTRAVIPASIVKQVASWLEHNEFVPHAVIRELAEWSLPDDILNSVAARLRYKDRSVREAAVSALSWRALPDKILKDLIAGLKDHDGFIRKAAVEILGRQTALPREILEDIAARLKDNDKFVREAAVDVLARQALPDKILKGIVARLKDKSWGLRKTTVQVLSRQALSDKILEDIVAGLKDESRGLREATVQVLSRQALPNKILEDIVAGFKDKSWDLREATVQVLSRQALSDKILKDIVGFKNKDCSIQHNVVHVLSQQTTLPSEILEDIAAQLNDESATVRLHAARALGGQKVMPNEVLKALAALAVRYDDNTVNIRKAAIKALNRQISLSNDILMAITAQLNDGDESIRKAAIEVLGRQTVLPDDILRAIVAGLDDKSRSIQHGVIELLGRQTVLPDDILRAITTRLNGYNLFIQQAAFEVLHRQTALPDDIMRAITMRLNDDNKFIQKAAIKVLGRHTVLPDKILRALAARLEDKTESVRDAAEFAIRRHGEFYSTLFRGPYIAFLYDILIRKSFEEHLSWYIDDGYACINSPEGIMKLPIDEHNEFRAVLKRAQPANFPAR</sequence>
<dbReference type="InterPro" id="IPR003593">
    <property type="entry name" value="AAA+_ATPase"/>
</dbReference>
<dbReference type="InterPro" id="IPR011989">
    <property type="entry name" value="ARM-like"/>
</dbReference>
<reference evidence="2 3" key="1">
    <citation type="submission" date="2017-02" db="EMBL/GenBank/DDBJ databases">
        <title>Genomes of Trichoderma spp. with biocontrol activity.</title>
        <authorList>
            <person name="Gardiner D."/>
            <person name="Kazan K."/>
            <person name="Vos C."/>
            <person name="Harvey P."/>
        </authorList>
    </citation>
    <scope>NUCLEOTIDE SEQUENCE [LARGE SCALE GENOMIC DNA]</scope>
    <source>
        <strain evidence="2 3">Tr1</strain>
    </source>
</reference>
<dbReference type="PANTHER" id="PTHR46844">
    <property type="entry name" value="SLR5058 PROTEIN"/>
    <property type="match status" value="1"/>
</dbReference>
<dbReference type="Proteomes" id="UP000236290">
    <property type="component" value="Unassembled WGS sequence"/>
</dbReference>
<dbReference type="EMBL" id="MTYI01000090">
    <property type="protein sequence ID" value="PNP52850.1"/>
    <property type="molecule type" value="Genomic_DNA"/>
</dbReference>
<evidence type="ECO:0000313" key="3">
    <source>
        <dbReference type="Proteomes" id="UP000236290"/>
    </source>
</evidence>
<dbReference type="InterPro" id="IPR055496">
    <property type="entry name" value="DUF7068"/>
</dbReference>
<dbReference type="AlphaFoldDB" id="A0A2K0U501"/>
<dbReference type="Pfam" id="PF05729">
    <property type="entry name" value="NACHT"/>
    <property type="match status" value="1"/>
</dbReference>